<sequence>MRLARTPDAVRNFCHREALVDIRPAIRPATTVAELLAAGHLFDTPPREEWAARFLAADGHVLLIAYVDGVPAGFVSGIEMLHPDKGTEMCLYELAVDDPFRRRGIGGALTRALVDLAREQGCYDVWVGVEPDNEAALATYRSTGAKDEGRFAMLVWEFEGGTGP</sequence>
<evidence type="ECO:0000313" key="5">
    <source>
        <dbReference type="Proteomes" id="UP000659767"/>
    </source>
</evidence>
<proteinExistence type="predicted"/>
<protein>
    <submittedName>
        <fullName evidence="4">N-acetyltransferase</fullName>
    </submittedName>
</protein>
<accession>A0ABQ2SJ31</accession>
<feature type="domain" description="N-acetyltransferase" evidence="3">
    <location>
        <begin position="20"/>
        <end position="164"/>
    </location>
</feature>
<keyword evidence="2" id="KW-0012">Acyltransferase</keyword>
<evidence type="ECO:0000256" key="2">
    <source>
        <dbReference type="ARBA" id="ARBA00023315"/>
    </source>
</evidence>
<evidence type="ECO:0000313" key="4">
    <source>
        <dbReference type="EMBL" id="GGS31184.1"/>
    </source>
</evidence>
<dbReference type="Proteomes" id="UP000659767">
    <property type="component" value="Unassembled WGS sequence"/>
</dbReference>
<dbReference type="Pfam" id="PF00583">
    <property type="entry name" value="Acetyltransf_1"/>
    <property type="match status" value="1"/>
</dbReference>
<dbReference type="PANTHER" id="PTHR43877">
    <property type="entry name" value="AMINOALKYLPHOSPHONATE N-ACETYLTRANSFERASE-RELATED-RELATED"/>
    <property type="match status" value="1"/>
</dbReference>
<reference evidence="5" key="1">
    <citation type="journal article" date="2019" name="Int. J. Syst. Evol. Microbiol.">
        <title>The Global Catalogue of Microorganisms (GCM) 10K type strain sequencing project: providing services to taxonomists for standard genome sequencing and annotation.</title>
        <authorList>
            <consortium name="The Broad Institute Genomics Platform"/>
            <consortium name="The Broad Institute Genome Sequencing Center for Infectious Disease"/>
            <person name="Wu L."/>
            <person name="Ma J."/>
        </authorList>
    </citation>
    <scope>NUCLEOTIDE SEQUENCE [LARGE SCALE GENOMIC DNA]</scope>
    <source>
        <strain evidence="5">JCM 4350</strain>
    </source>
</reference>
<dbReference type="InterPro" id="IPR050832">
    <property type="entry name" value="Bact_Acetyltransf"/>
</dbReference>
<gene>
    <name evidence="4" type="ORF">GCM10010253_00150</name>
</gene>
<dbReference type="InterPro" id="IPR016181">
    <property type="entry name" value="Acyl_CoA_acyltransferase"/>
</dbReference>
<evidence type="ECO:0000256" key="1">
    <source>
        <dbReference type="ARBA" id="ARBA00022679"/>
    </source>
</evidence>
<dbReference type="PROSITE" id="PS51186">
    <property type="entry name" value="GNAT"/>
    <property type="match status" value="1"/>
</dbReference>
<name>A0ABQ2SJ31_STRBA</name>
<keyword evidence="1" id="KW-0808">Transferase</keyword>
<dbReference type="CDD" id="cd04301">
    <property type="entry name" value="NAT_SF"/>
    <property type="match status" value="1"/>
</dbReference>
<dbReference type="Gene3D" id="3.40.630.30">
    <property type="match status" value="1"/>
</dbReference>
<comment type="caution">
    <text evidence="4">The sequence shown here is derived from an EMBL/GenBank/DDBJ whole genome shotgun (WGS) entry which is preliminary data.</text>
</comment>
<organism evidence="4 5">
    <name type="scientific">Streptomyces badius</name>
    <dbReference type="NCBI Taxonomy" id="1941"/>
    <lineage>
        <taxon>Bacteria</taxon>
        <taxon>Bacillati</taxon>
        <taxon>Actinomycetota</taxon>
        <taxon>Actinomycetes</taxon>
        <taxon>Kitasatosporales</taxon>
        <taxon>Streptomycetaceae</taxon>
        <taxon>Streptomyces</taxon>
    </lineage>
</organism>
<dbReference type="EMBL" id="BMSZ01000001">
    <property type="protein sequence ID" value="GGS31184.1"/>
    <property type="molecule type" value="Genomic_DNA"/>
</dbReference>
<keyword evidence="5" id="KW-1185">Reference proteome</keyword>
<dbReference type="SUPFAM" id="SSF55729">
    <property type="entry name" value="Acyl-CoA N-acyltransferases (Nat)"/>
    <property type="match status" value="1"/>
</dbReference>
<evidence type="ECO:0000259" key="3">
    <source>
        <dbReference type="PROSITE" id="PS51186"/>
    </source>
</evidence>
<dbReference type="InterPro" id="IPR000182">
    <property type="entry name" value="GNAT_dom"/>
</dbReference>